<dbReference type="AlphaFoldDB" id="A0A1G2IAX4"/>
<sequence>MFKINKNSVLLGVAVLGILMTGILMAANANMAGSNKLLSFLKLNSSASVESIAQKAVGYLNESVLQEGQTATLVSAVEESGVIKFKIQIAGKDYDSYVSKDGKLLFPEGISVDLGIATQANQPLGTVTPVTVAKVQKTSLEAYVVSACPYGLQMQRALSNAIKAVPSLAEYVKVRYIGAVSGNIITAMHGDEEAKENARQIGIREEQPDKYWPYVSCYMEKATGKAANGMPYGDTEKCQQVAGVDVAKLDACIADPNRCLAYAKEDFALNAKYGIQGSPTLVLNGAVIAEKEFGGRSADAMRNIVCSSSLTLPGFCSEKLDTTPAATSFSVSYAPASSAIAASASTSPACAPVAVQ</sequence>
<dbReference type="PANTHER" id="PTHR13234">
    <property type="entry name" value="GAMMA-INTERFERON INDUCIBLE LYSOSOMAL THIOL REDUCTASE GILT"/>
    <property type="match status" value="1"/>
</dbReference>
<dbReference type="Gene3D" id="3.40.30.10">
    <property type="entry name" value="Glutaredoxin"/>
    <property type="match status" value="1"/>
</dbReference>
<evidence type="ECO:0000313" key="6">
    <source>
        <dbReference type="Proteomes" id="UP000176774"/>
    </source>
</evidence>
<dbReference type="PANTHER" id="PTHR13234:SF8">
    <property type="entry name" value="GAMMA-INTERFERON-INDUCIBLE LYSOSOMAL THIOL REDUCTASE"/>
    <property type="match status" value="1"/>
</dbReference>
<comment type="caution">
    <text evidence="5">The sequence shown here is derived from an EMBL/GenBank/DDBJ whole genome shotgun (WGS) entry which is preliminary data.</text>
</comment>
<dbReference type="SUPFAM" id="SSF52833">
    <property type="entry name" value="Thioredoxin-like"/>
    <property type="match status" value="1"/>
</dbReference>
<keyword evidence="3" id="KW-0732">Signal</keyword>
<organism evidence="5 6">
    <name type="scientific">Candidatus Staskawiczbacteria bacterium RIFCSPLOWO2_01_FULL_38_12b</name>
    <dbReference type="NCBI Taxonomy" id="1802214"/>
    <lineage>
        <taxon>Bacteria</taxon>
        <taxon>Candidatus Staskawicziibacteriota</taxon>
    </lineage>
</organism>
<evidence type="ECO:0000256" key="2">
    <source>
        <dbReference type="ARBA" id="ARBA00022525"/>
    </source>
</evidence>
<dbReference type="GO" id="GO:0005576">
    <property type="term" value="C:extracellular region"/>
    <property type="evidence" value="ECO:0007669"/>
    <property type="project" value="UniProtKB-SubCell"/>
</dbReference>
<dbReference type="EMBL" id="MHPA01000032">
    <property type="protein sequence ID" value="OGZ71934.1"/>
    <property type="molecule type" value="Genomic_DNA"/>
</dbReference>
<evidence type="ECO:0000256" key="3">
    <source>
        <dbReference type="ARBA" id="ARBA00022729"/>
    </source>
</evidence>
<evidence type="ECO:0008006" key="7">
    <source>
        <dbReference type="Google" id="ProtNLM"/>
    </source>
</evidence>
<keyword evidence="2" id="KW-0964">Secreted</keyword>
<name>A0A1G2IAX4_9BACT</name>
<comment type="subcellular location">
    <subcellularLocation>
        <location evidence="1">Secreted</location>
    </subcellularLocation>
</comment>
<dbReference type="Proteomes" id="UP000176774">
    <property type="component" value="Unassembled WGS sequence"/>
</dbReference>
<evidence type="ECO:0000256" key="1">
    <source>
        <dbReference type="ARBA" id="ARBA00004613"/>
    </source>
</evidence>
<proteinExistence type="predicted"/>
<evidence type="ECO:0000313" key="5">
    <source>
        <dbReference type="EMBL" id="OGZ71934.1"/>
    </source>
</evidence>
<reference evidence="5 6" key="1">
    <citation type="journal article" date="2016" name="Nat. Commun.">
        <title>Thousands of microbial genomes shed light on interconnected biogeochemical processes in an aquifer system.</title>
        <authorList>
            <person name="Anantharaman K."/>
            <person name="Brown C.T."/>
            <person name="Hug L.A."/>
            <person name="Sharon I."/>
            <person name="Castelle C.J."/>
            <person name="Probst A.J."/>
            <person name="Thomas B.C."/>
            <person name="Singh A."/>
            <person name="Wilkins M.J."/>
            <person name="Karaoz U."/>
            <person name="Brodie E.L."/>
            <person name="Williams K.H."/>
            <person name="Hubbard S.S."/>
            <person name="Banfield J.F."/>
        </authorList>
    </citation>
    <scope>NUCLEOTIDE SEQUENCE [LARGE SCALE GENOMIC DNA]</scope>
</reference>
<dbReference type="STRING" id="1802214.A2908_02530"/>
<accession>A0A1G2IAX4</accession>
<dbReference type="InterPro" id="IPR036249">
    <property type="entry name" value="Thioredoxin-like_sf"/>
</dbReference>
<gene>
    <name evidence="5" type="ORF">A2908_02530</name>
</gene>
<evidence type="ECO:0000256" key="4">
    <source>
        <dbReference type="ARBA" id="ARBA00023180"/>
    </source>
</evidence>
<protein>
    <recommendedName>
        <fullName evidence="7">Thioredoxin-like fold domain-containing protein</fullName>
    </recommendedName>
</protein>
<keyword evidence="4" id="KW-0325">Glycoprotein</keyword>
<dbReference type="GO" id="GO:0016671">
    <property type="term" value="F:oxidoreductase activity, acting on a sulfur group of donors, disulfide as acceptor"/>
    <property type="evidence" value="ECO:0007669"/>
    <property type="project" value="InterPro"/>
</dbReference>
<dbReference type="InterPro" id="IPR004911">
    <property type="entry name" value="Interferon-induced_GILT"/>
</dbReference>